<protein>
    <submittedName>
        <fullName evidence="7">O-antigen ligase</fullName>
    </submittedName>
</protein>
<feature type="transmembrane region" description="Helical" evidence="5">
    <location>
        <begin position="173"/>
        <end position="191"/>
    </location>
</feature>
<proteinExistence type="predicted"/>
<comment type="caution">
    <text evidence="7">The sequence shown here is derived from an EMBL/GenBank/DDBJ whole genome shotgun (WGS) entry which is preliminary data.</text>
</comment>
<evidence type="ECO:0000256" key="3">
    <source>
        <dbReference type="ARBA" id="ARBA00022989"/>
    </source>
</evidence>
<keyword evidence="3 5" id="KW-1133">Transmembrane helix</keyword>
<dbReference type="EMBL" id="SNYR01000004">
    <property type="protein sequence ID" value="TDQ60436.1"/>
    <property type="molecule type" value="Genomic_DNA"/>
</dbReference>
<keyword evidence="7" id="KW-0436">Ligase</keyword>
<dbReference type="OrthoDB" id="7943468at2"/>
<evidence type="ECO:0000256" key="5">
    <source>
        <dbReference type="SAM" id="Phobius"/>
    </source>
</evidence>
<feature type="transmembrane region" description="Helical" evidence="5">
    <location>
        <begin position="197"/>
        <end position="214"/>
    </location>
</feature>
<dbReference type="PANTHER" id="PTHR37422">
    <property type="entry name" value="TEICHURONIC ACID BIOSYNTHESIS PROTEIN TUAE"/>
    <property type="match status" value="1"/>
</dbReference>
<dbReference type="AlphaFoldDB" id="A0A4R6VGM2"/>
<evidence type="ECO:0000313" key="7">
    <source>
        <dbReference type="EMBL" id="TDQ60436.1"/>
    </source>
</evidence>
<feature type="transmembrane region" description="Helical" evidence="5">
    <location>
        <begin position="107"/>
        <end position="128"/>
    </location>
</feature>
<accession>A0A4R6VGM2</accession>
<reference evidence="7 8" key="1">
    <citation type="submission" date="2019-03" db="EMBL/GenBank/DDBJ databases">
        <title>Genomic Encyclopedia of Type Strains, Phase III (KMG-III): the genomes of soil and plant-associated and newly described type strains.</title>
        <authorList>
            <person name="Whitman W."/>
        </authorList>
    </citation>
    <scope>NUCLEOTIDE SEQUENCE [LARGE SCALE GENOMIC DNA]</scope>
    <source>
        <strain evidence="7 8">CGMCC 1.7002</strain>
    </source>
</reference>
<feature type="transmembrane region" description="Helical" evidence="5">
    <location>
        <begin position="57"/>
        <end position="76"/>
    </location>
</feature>
<feature type="domain" description="O-antigen ligase-related" evidence="6">
    <location>
        <begin position="183"/>
        <end position="335"/>
    </location>
</feature>
<comment type="subcellular location">
    <subcellularLocation>
        <location evidence="1">Membrane</location>
        <topology evidence="1">Multi-pass membrane protein</topology>
    </subcellularLocation>
</comment>
<sequence length="421" mass="46966">MFHNSLSVIFIFSMFGLPIVFGSLAGVVPLICGLIWLVFYLTTCQWRKVNLPTFQKIWLLVAICFFVQFAAVDFSWNSVQYGFNTMAYILAIGVLSNFVVSRESTNFYIVIAFVALTGLLIGSGWAIYEHHFLGKYRIAPIAGGGPNLIARIAVILAIFSSTMLLLKKISLRFRIISYALGCGASILIVLYSGSRGAILSFPILLLAPLLFALPKKWAFSFSGWLAVFTFVILVLTCVALFDQTGFIDSLNVRLISVISGENMDASTLIRYQMWQVAFQSFLEHPIIGTGWHSFIAVTEGTMLESFAAKGQYFNFHSDIANFAVAGGIVGLTLYFLLLFAPLLLWDTPKDHPYFRVRFYWAVTMPILYLVLGLTDMVMGFDYPTMFYAFSFAIIWGLTEQKKGLDIEDVAQVSADETGPSK</sequence>
<keyword evidence="8" id="KW-1185">Reference proteome</keyword>
<gene>
    <name evidence="7" type="ORF">ATL17_3323</name>
</gene>
<name>A0A4R6VGM2_9HYPH</name>
<feature type="transmembrane region" description="Helical" evidence="5">
    <location>
        <begin position="6"/>
        <end position="37"/>
    </location>
</feature>
<organism evidence="7 8">
    <name type="scientific">Maritalea mobilis</name>
    <dbReference type="NCBI Taxonomy" id="483324"/>
    <lineage>
        <taxon>Bacteria</taxon>
        <taxon>Pseudomonadati</taxon>
        <taxon>Pseudomonadota</taxon>
        <taxon>Alphaproteobacteria</taxon>
        <taxon>Hyphomicrobiales</taxon>
        <taxon>Devosiaceae</taxon>
        <taxon>Maritalea</taxon>
    </lineage>
</organism>
<feature type="transmembrane region" description="Helical" evidence="5">
    <location>
        <begin position="82"/>
        <end position="100"/>
    </location>
</feature>
<feature type="transmembrane region" description="Helical" evidence="5">
    <location>
        <begin position="221"/>
        <end position="241"/>
    </location>
</feature>
<evidence type="ECO:0000259" key="6">
    <source>
        <dbReference type="Pfam" id="PF04932"/>
    </source>
</evidence>
<evidence type="ECO:0000256" key="1">
    <source>
        <dbReference type="ARBA" id="ARBA00004141"/>
    </source>
</evidence>
<dbReference type="RefSeq" id="WP_133573928.1">
    <property type="nucleotide sequence ID" value="NZ_SNYR01000004.1"/>
</dbReference>
<evidence type="ECO:0000313" key="8">
    <source>
        <dbReference type="Proteomes" id="UP000295391"/>
    </source>
</evidence>
<dbReference type="GO" id="GO:0016874">
    <property type="term" value="F:ligase activity"/>
    <property type="evidence" value="ECO:0007669"/>
    <property type="project" value="UniProtKB-KW"/>
</dbReference>
<dbReference type="PANTHER" id="PTHR37422:SF13">
    <property type="entry name" value="LIPOPOLYSACCHARIDE BIOSYNTHESIS PROTEIN PA4999-RELATED"/>
    <property type="match status" value="1"/>
</dbReference>
<feature type="transmembrane region" description="Helical" evidence="5">
    <location>
        <begin position="319"/>
        <end position="344"/>
    </location>
</feature>
<keyword evidence="2 5" id="KW-0812">Transmembrane</keyword>
<dbReference type="Proteomes" id="UP000295391">
    <property type="component" value="Unassembled WGS sequence"/>
</dbReference>
<evidence type="ECO:0000256" key="4">
    <source>
        <dbReference type="ARBA" id="ARBA00023136"/>
    </source>
</evidence>
<feature type="transmembrane region" description="Helical" evidence="5">
    <location>
        <begin position="356"/>
        <end position="374"/>
    </location>
</feature>
<dbReference type="Pfam" id="PF04932">
    <property type="entry name" value="Wzy_C"/>
    <property type="match status" value="1"/>
</dbReference>
<dbReference type="InterPro" id="IPR007016">
    <property type="entry name" value="O-antigen_ligase-rel_domated"/>
</dbReference>
<evidence type="ECO:0000256" key="2">
    <source>
        <dbReference type="ARBA" id="ARBA00022692"/>
    </source>
</evidence>
<dbReference type="GO" id="GO:0016020">
    <property type="term" value="C:membrane"/>
    <property type="evidence" value="ECO:0007669"/>
    <property type="project" value="UniProtKB-SubCell"/>
</dbReference>
<feature type="transmembrane region" description="Helical" evidence="5">
    <location>
        <begin position="148"/>
        <end position="166"/>
    </location>
</feature>
<dbReference type="InterPro" id="IPR051533">
    <property type="entry name" value="WaaL-like"/>
</dbReference>
<keyword evidence="4 5" id="KW-0472">Membrane</keyword>